<dbReference type="PANTHER" id="PTHR21716:SF16">
    <property type="entry name" value="BLL1467 PROTEIN"/>
    <property type="match status" value="1"/>
</dbReference>
<reference evidence="7 8" key="1">
    <citation type="submission" date="2013-01" db="EMBL/GenBank/DDBJ databases">
        <authorList>
            <person name="Fiebig A."/>
            <person name="Goeker M."/>
            <person name="Klenk H.-P.P."/>
        </authorList>
    </citation>
    <scope>NUCLEOTIDE SEQUENCE [LARGE SCALE GENOMIC DNA]</scope>
    <source>
        <strain evidence="7 8">DSM 17069</strain>
    </source>
</reference>
<evidence type="ECO:0000256" key="4">
    <source>
        <dbReference type="ARBA" id="ARBA00022989"/>
    </source>
</evidence>
<sequence>MAVIVIALILSFAALKIGADIFAPMTLAIVTGVMLAPVTDVFERIGFSPGLAASTVLILGVSAIGILAILAEPVIWQIAEELPRIQYELRSIIAEFSNLIRGLQEINREVEAALGAAPNPAKDTGEGGSIPSITSALFMAPLVLAQVLVFCGTLFFFLLTRKGMYAWLSLWIGTPDDTADLLRRFTNAERLVARYFLAISSINAGLGAALGGALLLINLPGPFVWAMVAALLNFVLYVGPMTVTAGLLVAGIVAFDDLMVLAPPAIFLALNMLEAQFATPALVGRHISVNPLLIFVSLVFWLWLWGPIGGIIAIPVLVIALALLDIFAVDGKPHESGP</sequence>
<feature type="transmembrane region" description="Helical" evidence="6">
    <location>
        <begin position="23"/>
        <end position="42"/>
    </location>
</feature>
<evidence type="ECO:0000313" key="7">
    <source>
        <dbReference type="EMBL" id="KGM87645.1"/>
    </source>
</evidence>
<keyword evidence="4 6" id="KW-1133">Transmembrane helix</keyword>
<evidence type="ECO:0000256" key="2">
    <source>
        <dbReference type="ARBA" id="ARBA00009773"/>
    </source>
</evidence>
<keyword evidence="3 6" id="KW-0812">Transmembrane</keyword>
<evidence type="ECO:0000256" key="5">
    <source>
        <dbReference type="ARBA" id="ARBA00023136"/>
    </source>
</evidence>
<feature type="transmembrane region" description="Helical" evidence="6">
    <location>
        <begin position="49"/>
        <end position="71"/>
    </location>
</feature>
<gene>
    <name evidence="7" type="ORF">rosmuc_02381</name>
</gene>
<comment type="caution">
    <text evidence="7">The sequence shown here is derived from an EMBL/GenBank/DDBJ whole genome shotgun (WGS) entry which is preliminary data.</text>
</comment>
<accession>A0A0A0HKD1</accession>
<proteinExistence type="inferred from homology"/>
<dbReference type="HOGENOM" id="CLU_031275_0_1_5"/>
<comment type="subcellular location">
    <subcellularLocation>
        <location evidence="1">Membrane</location>
        <topology evidence="1">Multi-pass membrane protein</topology>
    </subcellularLocation>
</comment>
<feature type="transmembrane region" description="Helical" evidence="6">
    <location>
        <begin position="247"/>
        <end position="270"/>
    </location>
</feature>
<dbReference type="InterPro" id="IPR002549">
    <property type="entry name" value="AI-2E-like"/>
</dbReference>
<evidence type="ECO:0000256" key="6">
    <source>
        <dbReference type="SAM" id="Phobius"/>
    </source>
</evidence>
<dbReference type="PANTHER" id="PTHR21716">
    <property type="entry name" value="TRANSMEMBRANE PROTEIN"/>
    <property type="match status" value="1"/>
</dbReference>
<comment type="similarity">
    <text evidence="2">Belongs to the autoinducer-2 exporter (AI-2E) (TC 2.A.86) family.</text>
</comment>
<evidence type="ECO:0000256" key="3">
    <source>
        <dbReference type="ARBA" id="ARBA00022692"/>
    </source>
</evidence>
<name>A0A0A0HKD1_9RHOB</name>
<feature type="transmembrane region" description="Helical" evidence="6">
    <location>
        <begin position="223"/>
        <end position="240"/>
    </location>
</feature>
<feature type="transmembrane region" description="Helical" evidence="6">
    <location>
        <begin position="311"/>
        <end position="329"/>
    </location>
</feature>
<dbReference type="GO" id="GO:0055085">
    <property type="term" value="P:transmembrane transport"/>
    <property type="evidence" value="ECO:0007669"/>
    <property type="project" value="TreeGrafter"/>
</dbReference>
<dbReference type="EMBL" id="AONH01000013">
    <property type="protein sequence ID" value="KGM87645.1"/>
    <property type="molecule type" value="Genomic_DNA"/>
</dbReference>
<keyword evidence="5 6" id="KW-0472">Membrane</keyword>
<feature type="transmembrane region" description="Helical" evidence="6">
    <location>
        <begin position="192"/>
        <end position="217"/>
    </location>
</feature>
<dbReference type="eggNOG" id="COG0628">
    <property type="taxonomic scope" value="Bacteria"/>
</dbReference>
<dbReference type="STRING" id="215743.ROSMUCSMR3_03068"/>
<dbReference type="Proteomes" id="UP000030021">
    <property type="component" value="Unassembled WGS sequence"/>
</dbReference>
<dbReference type="PATRIC" id="fig|1288298.3.peg.2392"/>
<feature type="transmembrane region" description="Helical" evidence="6">
    <location>
        <begin position="282"/>
        <end position="304"/>
    </location>
</feature>
<dbReference type="OrthoDB" id="9799225at2"/>
<protein>
    <submittedName>
        <fullName evidence="7">Putative permease</fullName>
    </submittedName>
</protein>
<evidence type="ECO:0000313" key="8">
    <source>
        <dbReference type="Proteomes" id="UP000030021"/>
    </source>
</evidence>
<evidence type="ECO:0000256" key="1">
    <source>
        <dbReference type="ARBA" id="ARBA00004141"/>
    </source>
</evidence>
<dbReference type="GO" id="GO:0016020">
    <property type="term" value="C:membrane"/>
    <property type="evidence" value="ECO:0007669"/>
    <property type="project" value="UniProtKB-SubCell"/>
</dbReference>
<organism evidence="7 8">
    <name type="scientific">Roseovarius mucosus DSM 17069</name>
    <dbReference type="NCBI Taxonomy" id="1288298"/>
    <lineage>
        <taxon>Bacteria</taxon>
        <taxon>Pseudomonadati</taxon>
        <taxon>Pseudomonadota</taxon>
        <taxon>Alphaproteobacteria</taxon>
        <taxon>Rhodobacterales</taxon>
        <taxon>Roseobacteraceae</taxon>
        <taxon>Roseovarius</taxon>
    </lineage>
</organism>
<feature type="transmembrane region" description="Helical" evidence="6">
    <location>
        <begin position="136"/>
        <end position="159"/>
    </location>
</feature>
<dbReference type="AlphaFoldDB" id="A0A0A0HKD1"/>
<dbReference type="Pfam" id="PF01594">
    <property type="entry name" value="AI-2E_transport"/>
    <property type="match status" value="1"/>
</dbReference>